<accession>A0A424YCQ1</accession>
<organism evidence="1 2">
    <name type="scientific">Candidatus Syntrophonatronum acetioxidans</name>
    <dbReference type="NCBI Taxonomy" id="1795816"/>
    <lineage>
        <taxon>Bacteria</taxon>
        <taxon>Bacillati</taxon>
        <taxon>Bacillota</taxon>
        <taxon>Clostridia</taxon>
        <taxon>Eubacteriales</taxon>
        <taxon>Syntrophomonadaceae</taxon>
        <taxon>Candidatus Syntrophonatronum</taxon>
    </lineage>
</organism>
<gene>
    <name evidence="1" type="ORF">D5R97_06810</name>
</gene>
<dbReference type="Proteomes" id="UP000285138">
    <property type="component" value="Unassembled WGS sequence"/>
</dbReference>
<dbReference type="AlphaFoldDB" id="A0A424YCQ1"/>
<comment type="caution">
    <text evidence="1">The sequence shown here is derived from an EMBL/GenBank/DDBJ whole genome shotgun (WGS) entry which is preliminary data.</text>
</comment>
<evidence type="ECO:0008006" key="3">
    <source>
        <dbReference type="Google" id="ProtNLM"/>
    </source>
</evidence>
<dbReference type="EMBL" id="QZAA01000170">
    <property type="protein sequence ID" value="RQD75106.1"/>
    <property type="molecule type" value="Genomic_DNA"/>
</dbReference>
<protein>
    <recommendedName>
        <fullName evidence="3">Lipoprotein</fullName>
    </recommendedName>
</protein>
<evidence type="ECO:0000313" key="2">
    <source>
        <dbReference type="Proteomes" id="UP000285138"/>
    </source>
</evidence>
<reference evidence="1 2" key="1">
    <citation type="submission" date="2018-08" db="EMBL/GenBank/DDBJ databases">
        <title>The metabolism and importance of syntrophic acetate oxidation coupled to methane or sulfide production in haloalkaline environments.</title>
        <authorList>
            <person name="Timmers P.H.A."/>
            <person name="Vavourakis C.D."/>
            <person name="Sorokin D.Y."/>
            <person name="Sinninghe Damste J.S."/>
            <person name="Muyzer G."/>
            <person name="Stams A.J.M."/>
            <person name="Plugge C.M."/>
        </authorList>
    </citation>
    <scope>NUCLEOTIDE SEQUENCE [LARGE SCALE GENOMIC DNA]</scope>
    <source>
        <strain evidence="1">MSAO_Bac1</strain>
    </source>
</reference>
<evidence type="ECO:0000313" key="1">
    <source>
        <dbReference type="EMBL" id="RQD75106.1"/>
    </source>
</evidence>
<sequence length="74" mass="8372">MEINRSLRCLFLLILATFILWGVFSTGCSLSNYVPTQKEKEETMKSKETSLKTKKPPLDFEVPLKTETATFALG</sequence>
<dbReference type="PROSITE" id="PS51257">
    <property type="entry name" value="PROKAR_LIPOPROTEIN"/>
    <property type="match status" value="1"/>
</dbReference>
<name>A0A424YCQ1_9FIRM</name>
<proteinExistence type="predicted"/>